<comment type="caution">
    <text evidence="1">The sequence shown here is derived from an EMBL/GenBank/DDBJ whole genome shotgun (WGS) entry which is preliminary data.</text>
</comment>
<evidence type="ECO:0000313" key="1">
    <source>
        <dbReference type="EMBL" id="CAG8796173.1"/>
    </source>
</evidence>
<dbReference type="EMBL" id="CAJVQC010056207">
    <property type="protein sequence ID" value="CAG8796173.1"/>
    <property type="molecule type" value="Genomic_DNA"/>
</dbReference>
<protein>
    <submittedName>
        <fullName evidence="1">35417_t:CDS:1</fullName>
    </submittedName>
</protein>
<gene>
    <name evidence="1" type="ORF">RPERSI_LOCUS20107</name>
</gene>
<accession>A0ACA9RJD3</accession>
<reference evidence="1" key="1">
    <citation type="submission" date="2021-06" db="EMBL/GenBank/DDBJ databases">
        <authorList>
            <person name="Kallberg Y."/>
            <person name="Tangrot J."/>
            <person name="Rosling A."/>
        </authorList>
    </citation>
    <scope>NUCLEOTIDE SEQUENCE</scope>
    <source>
        <strain evidence="1">MA461A</strain>
    </source>
</reference>
<organism evidence="1 2">
    <name type="scientific">Racocetra persica</name>
    <dbReference type="NCBI Taxonomy" id="160502"/>
    <lineage>
        <taxon>Eukaryota</taxon>
        <taxon>Fungi</taxon>
        <taxon>Fungi incertae sedis</taxon>
        <taxon>Mucoromycota</taxon>
        <taxon>Glomeromycotina</taxon>
        <taxon>Glomeromycetes</taxon>
        <taxon>Diversisporales</taxon>
        <taxon>Gigasporaceae</taxon>
        <taxon>Racocetra</taxon>
    </lineage>
</organism>
<sequence>MAENDIIVITENNFLANKESQIQDNINTLKNKVPADDKLDVLLNELYMIKNTYSHNYAILELIQGLFDDFLKKFENENDIKSMRVVSRILPEIMIEFFKIRIDKFIKTFTYKEAKNVK</sequence>
<name>A0ACA9RJD3_9GLOM</name>
<evidence type="ECO:0000313" key="2">
    <source>
        <dbReference type="Proteomes" id="UP000789920"/>
    </source>
</evidence>
<keyword evidence="2" id="KW-1185">Reference proteome</keyword>
<dbReference type="Proteomes" id="UP000789920">
    <property type="component" value="Unassembled WGS sequence"/>
</dbReference>
<proteinExistence type="predicted"/>
<feature type="non-terminal residue" evidence="1">
    <location>
        <position position="118"/>
    </location>
</feature>